<keyword evidence="2" id="KW-0378">Hydrolase</keyword>
<dbReference type="InterPro" id="IPR004968">
    <property type="entry name" value="DNA_primase/NTPase_C"/>
</dbReference>
<evidence type="ECO:0000256" key="4">
    <source>
        <dbReference type="ARBA" id="ARBA00022840"/>
    </source>
</evidence>
<reference evidence="6 7" key="1">
    <citation type="submission" date="2017-09" db="EMBL/GenBank/DDBJ databases">
        <title>Bacterial strain isolated from the female urinary microbiota.</title>
        <authorList>
            <person name="Thomas-White K."/>
            <person name="Kumar N."/>
            <person name="Forster S."/>
            <person name="Putonti C."/>
            <person name="Lawley T."/>
            <person name="Wolfe A.J."/>
        </authorList>
    </citation>
    <scope>NUCLEOTIDE SEQUENCE [LARGE SCALE GENOMIC DNA]</scope>
    <source>
        <strain evidence="6 7">UMB0240</strain>
    </source>
</reference>
<dbReference type="GO" id="GO:0004386">
    <property type="term" value="F:helicase activity"/>
    <property type="evidence" value="ECO:0007669"/>
    <property type="project" value="UniProtKB-KW"/>
</dbReference>
<dbReference type="OrthoDB" id="9763644at2"/>
<keyword evidence="4" id="KW-0067">ATP-binding</keyword>
<dbReference type="Pfam" id="PF22763">
    <property type="entry name" value="NrS1-1_pol-like_HBD"/>
    <property type="match status" value="1"/>
</dbReference>
<dbReference type="SMART" id="SM00885">
    <property type="entry name" value="D5_N"/>
    <property type="match status" value="1"/>
</dbReference>
<dbReference type="Pfam" id="PF19263">
    <property type="entry name" value="DUF5906"/>
    <property type="match status" value="1"/>
</dbReference>
<evidence type="ECO:0000313" key="7">
    <source>
        <dbReference type="Proteomes" id="UP000235701"/>
    </source>
</evidence>
<evidence type="ECO:0000256" key="2">
    <source>
        <dbReference type="ARBA" id="ARBA00022801"/>
    </source>
</evidence>
<gene>
    <name evidence="6" type="ORF">CJ191_01270</name>
</gene>
<dbReference type="PANTHER" id="PTHR35372">
    <property type="entry name" value="ATP BINDING PROTEIN-RELATED"/>
    <property type="match status" value="1"/>
</dbReference>
<dbReference type="EMBL" id="PNHQ01000002">
    <property type="protein sequence ID" value="PMC80466.1"/>
    <property type="molecule type" value="Genomic_DNA"/>
</dbReference>
<dbReference type="NCBIfam" id="TIGR01613">
    <property type="entry name" value="primase_Cterm"/>
    <property type="match status" value="1"/>
</dbReference>
<organism evidence="6 7">
    <name type="scientific">Aerococcus viridans</name>
    <dbReference type="NCBI Taxonomy" id="1377"/>
    <lineage>
        <taxon>Bacteria</taxon>
        <taxon>Bacillati</taxon>
        <taxon>Bacillota</taxon>
        <taxon>Bacilli</taxon>
        <taxon>Lactobacillales</taxon>
        <taxon>Aerococcaceae</taxon>
        <taxon>Aerococcus</taxon>
    </lineage>
</organism>
<dbReference type="Pfam" id="PF03288">
    <property type="entry name" value="Pox_D5"/>
    <property type="match status" value="1"/>
</dbReference>
<dbReference type="PANTHER" id="PTHR35372:SF2">
    <property type="entry name" value="SF3 HELICASE DOMAIN-CONTAINING PROTEIN"/>
    <property type="match status" value="1"/>
</dbReference>
<dbReference type="InterPro" id="IPR014015">
    <property type="entry name" value="Helicase_SF3_DNA-vir"/>
</dbReference>
<keyword evidence="3" id="KW-0347">Helicase</keyword>
<evidence type="ECO:0000256" key="3">
    <source>
        <dbReference type="ARBA" id="ARBA00022806"/>
    </source>
</evidence>
<dbReference type="SUPFAM" id="SSF52540">
    <property type="entry name" value="P-loop containing nucleoside triphosphate hydrolases"/>
    <property type="match status" value="1"/>
</dbReference>
<evidence type="ECO:0000256" key="1">
    <source>
        <dbReference type="ARBA" id="ARBA00022741"/>
    </source>
</evidence>
<sequence length="766" mass="88804">MIPDELKQLNNWCVWVYQERDGKRTKVPVDPVSGELAKSNDPSTWVDYDTAKNVWQTTNANGLGFFFTPPYVGIDIDNVADELERYKLGDYDTNIVFEFYESFKSYGEISPSGNGFHIITKGKIPGARRRHKNVEMYDSGRFFTMTGNSLGKYSEVSEVSELNFDRIYRKYLPDNVQKLNFDNHGISHSLSDSAVIGKALESKSGEKFRLFMNGGWETQFSSQSEADMAFANILAFWCARDFAQMDSIFRRSSLMRDKWDEKRGKTTYGEATLYKAINETADVYTPTNKREPMKYDLSFLENKKEDEVIELPPRSWDDTGNAQRFMDNYGDIVKYSYQSKNFYVYDGQKWQIDNMGLVFKLIDSTIENMKFEKITVPEDEKESEKIIQSFQKFISKSRSTNSKKNIYTELQHLTAISTDEFDKDNMTINVQNGYIDLSSGELHEHDQDKMFSKITNVEYSNKMRPDAWLDFLNDIFDGDEDLIHYIQKALGYSLTGSAEEQIMFILLGNGRNGKSLFVNTIAEMLGDYSKNTQAETLMEKKGEKINNDVARLNDTRFVTSTEPNQGFVFDEGLVKQMTGDDKVSARFLHQEFFEFDVKFKIWLATNHRPIVKGTDDGIWRRLITIPFDVQIPTHKVDKKLKFKLMREAPAILEWMVEGCLLWQKEGLENLPRKIKEANADYRFEMDPVQSFIEEQCIIGDEFEENGSTLYEAYTKWCVDNDRYDVGKNNFGKQLKSKFKSRRSNGIKYIGIKILRQYTFGSDIPIK</sequence>
<dbReference type="Proteomes" id="UP000235701">
    <property type="component" value="Unassembled WGS sequence"/>
</dbReference>
<accession>A0A2N6UG29</accession>
<keyword evidence="1" id="KW-0547">Nucleotide-binding</keyword>
<dbReference type="GO" id="GO:0005524">
    <property type="term" value="F:ATP binding"/>
    <property type="evidence" value="ECO:0007669"/>
    <property type="project" value="UniProtKB-KW"/>
</dbReference>
<dbReference type="InterPro" id="IPR054468">
    <property type="entry name" value="NrSPol-like_HBD"/>
</dbReference>
<evidence type="ECO:0000259" key="5">
    <source>
        <dbReference type="PROSITE" id="PS51206"/>
    </source>
</evidence>
<dbReference type="InterPro" id="IPR014818">
    <property type="entry name" value="Phage/plasmid_primase_P4_C"/>
</dbReference>
<dbReference type="PROSITE" id="PS51206">
    <property type="entry name" value="SF3_HELICASE_1"/>
    <property type="match status" value="1"/>
</dbReference>
<evidence type="ECO:0000313" key="6">
    <source>
        <dbReference type="EMBL" id="PMC80466.1"/>
    </source>
</evidence>
<feature type="domain" description="SF3 helicase" evidence="5">
    <location>
        <begin position="481"/>
        <end position="640"/>
    </location>
</feature>
<dbReference type="Gene3D" id="3.40.50.300">
    <property type="entry name" value="P-loop containing nucleotide triphosphate hydrolases"/>
    <property type="match status" value="1"/>
</dbReference>
<dbReference type="AlphaFoldDB" id="A0A2N6UG29"/>
<name>A0A2N6UG29_9LACT</name>
<dbReference type="InterPro" id="IPR027417">
    <property type="entry name" value="P-loop_NTPase"/>
</dbReference>
<dbReference type="InterPro" id="IPR045455">
    <property type="entry name" value="NrS-1_pol-like_helicase"/>
</dbReference>
<keyword evidence="7" id="KW-1185">Reference proteome</keyword>
<dbReference type="Pfam" id="PF08706">
    <property type="entry name" value="D5_N"/>
    <property type="match status" value="1"/>
</dbReference>
<dbReference type="InterPro" id="IPR006500">
    <property type="entry name" value="Helicase_put_C_phage/plasmid"/>
</dbReference>
<proteinExistence type="predicted"/>
<dbReference type="InterPro" id="IPR051620">
    <property type="entry name" value="ORF904-like_C"/>
</dbReference>
<dbReference type="GO" id="GO:0016787">
    <property type="term" value="F:hydrolase activity"/>
    <property type="evidence" value="ECO:0007669"/>
    <property type="project" value="UniProtKB-KW"/>
</dbReference>
<comment type="caution">
    <text evidence="6">The sequence shown here is derived from an EMBL/GenBank/DDBJ whole genome shotgun (WGS) entry which is preliminary data.</text>
</comment>
<protein>
    <submittedName>
        <fullName evidence="6">DNA primase</fullName>
    </submittedName>
</protein>